<dbReference type="Gene3D" id="1.10.10.10">
    <property type="entry name" value="Winged helix-like DNA-binding domain superfamily/Winged helix DNA-binding domain"/>
    <property type="match status" value="1"/>
</dbReference>
<dbReference type="RefSeq" id="WP_153982226.1">
    <property type="nucleotide sequence ID" value="NZ_BAAANZ010000002.1"/>
</dbReference>
<dbReference type="Gene3D" id="3.40.190.290">
    <property type="match status" value="1"/>
</dbReference>
<dbReference type="InterPro" id="IPR036388">
    <property type="entry name" value="WH-like_DNA-bd_sf"/>
</dbReference>
<dbReference type="OrthoDB" id="3252676at2"/>
<proteinExistence type="inferred from homology"/>
<dbReference type="NCBIfam" id="NF002964">
    <property type="entry name" value="PRK03635.1"/>
    <property type="match status" value="1"/>
</dbReference>
<dbReference type="Pfam" id="PF03466">
    <property type="entry name" value="LysR_substrate"/>
    <property type="match status" value="1"/>
</dbReference>
<dbReference type="NCBIfam" id="TIGR03298">
    <property type="entry name" value="argP"/>
    <property type="match status" value="1"/>
</dbReference>
<evidence type="ECO:0000256" key="1">
    <source>
        <dbReference type="ARBA" id="ARBA00009437"/>
    </source>
</evidence>
<dbReference type="InterPro" id="IPR017685">
    <property type="entry name" value="ArgP"/>
</dbReference>
<dbReference type="PROSITE" id="PS50931">
    <property type="entry name" value="HTH_LYSR"/>
    <property type="match status" value="1"/>
</dbReference>
<dbReference type="InterPro" id="IPR000847">
    <property type="entry name" value="LysR_HTH_N"/>
</dbReference>
<evidence type="ECO:0000256" key="5">
    <source>
        <dbReference type="ARBA" id="ARBA00023163"/>
    </source>
</evidence>
<keyword evidence="4" id="KW-0010">Activator</keyword>
<keyword evidence="5" id="KW-0804">Transcription</keyword>
<dbReference type="EMBL" id="JACHBS010000001">
    <property type="protein sequence ID" value="MBB5618333.1"/>
    <property type="molecule type" value="Genomic_DNA"/>
</dbReference>
<dbReference type="NCBIfam" id="NF009888">
    <property type="entry name" value="PRK13348.1"/>
    <property type="match status" value="1"/>
</dbReference>
<dbReference type="AlphaFoldDB" id="A0A840X708"/>
<dbReference type="PANTHER" id="PTHR30579:SF2">
    <property type="entry name" value="HTH-TYPE TRANSCRIPTIONAL REGULATOR ARGP"/>
    <property type="match status" value="1"/>
</dbReference>
<protein>
    <submittedName>
        <fullName evidence="7">LysR family transcriptional regulator (Chromosome initiation inhibitor)</fullName>
    </submittedName>
</protein>
<dbReference type="InterPro" id="IPR036390">
    <property type="entry name" value="WH_DNA-bd_sf"/>
</dbReference>
<evidence type="ECO:0000313" key="7">
    <source>
        <dbReference type="EMBL" id="MBB5618333.1"/>
    </source>
</evidence>
<keyword evidence="2" id="KW-0805">Transcription regulation</keyword>
<evidence type="ECO:0000256" key="2">
    <source>
        <dbReference type="ARBA" id="ARBA00023015"/>
    </source>
</evidence>
<evidence type="ECO:0000259" key="6">
    <source>
        <dbReference type="PROSITE" id="PS50931"/>
    </source>
</evidence>
<dbReference type="GO" id="GO:0003677">
    <property type="term" value="F:DNA binding"/>
    <property type="evidence" value="ECO:0007669"/>
    <property type="project" value="UniProtKB-KW"/>
</dbReference>
<gene>
    <name evidence="7" type="ORF">BJ959_001829</name>
</gene>
<name>A0A840X708_9MICO</name>
<evidence type="ECO:0000256" key="4">
    <source>
        <dbReference type="ARBA" id="ARBA00023159"/>
    </source>
</evidence>
<comment type="similarity">
    <text evidence="1">Belongs to the LysR transcriptional regulatory family.</text>
</comment>
<accession>A0A840X708</accession>
<dbReference type="SUPFAM" id="SSF53850">
    <property type="entry name" value="Periplasmic binding protein-like II"/>
    <property type="match status" value="1"/>
</dbReference>
<dbReference type="SUPFAM" id="SSF46785">
    <property type="entry name" value="Winged helix' DNA-binding domain"/>
    <property type="match status" value="1"/>
</dbReference>
<comment type="caution">
    <text evidence="7">The sequence shown here is derived from an EMBL/GenBank/DDBJ whole genome shotgun (WGS) entry which is preliminary data.</text>
</comment>
<keyword evidence="8" id="KW-1185">Reference proteome</keyword>
<dbReference type="PANTHER" id="PTHR30579">
    <property type="entry name" value="TRANSCRIPTIONAL REGULATOR"/>
    <property type="match status" value="1"/>
</dbReference>
<dbReference type="GO" id="GO:0003700">
    <property type="term" value="F:DNA-binding transcription factor activity"/>
    <property type="evidence" value="ECO:0007669"/>
    <property type="project" value="InterPro"/>
</dbReference>
<evidence type="ECO:0000256" key="3">
    <source>
        <dbReference type="ARBA" id="ARBA00023125"/>
    </source>
</evidence>
<organism evidence="7 8">
    <name type="scientific">Microcella frigidaquae</name>
    <dbReference type="NCBI Taxonomy" id="424758"/>
    <lineage>
        <taxon>Bacteria</taxon>
        <taxon>Bacillati</taxon>
        <taxon>Actinomycetota</taxon>
        <taxon>Actinomycetes</taxon>
        <taxon>Micrococcales</taxon>
        <taxon>Microbacteriaceae</taxon>
        <taxon>Microcella</taxon>
    </lineage>
</organism>
<dbReference type="PRINTS" id="PR00039">
    <property type="entry name" value="HTHLYSR"/>
</dbReference>
<dbReference type="Proteomes" id="UP000552883">
    <property type="component" value="Unassembled WGS sequence"/>
</dbReference>
<dbReference type="Pfam" id="PF00126">
    <property type="entry name" value="HTH_1"/>
    <property type="match status" value="1"/>
</dbReference>
<reference evidence="7 8" key="1">
    <citation type="submission" date="2020-08" db="EMBL/GenBank/DDBJ databases">
        <title>Sequencing the genomes of 1000 actinobacteria strains.</title>
        <authorList>
            <person name="Klenk H.-P."/>
        </authorList>
    </citation>
    <scope>NUCLEOTIDE SEQUENCE [LARGE SCALE GENOMIC DNA]</scope>
    <source>
        <strain evidence="7 8">DSM 23889</strain>
    </source>
</reference>
<keyword evidence="3" id="KW-0238">DNA-binding</keyword>
<feature type="domain" description="HTH lysR-type" evidence="6">
    <location>
        <begin position="1"/>
        <end position="59"/>
    </location>
</feature>
<evidence type="ECO:0000313" key="8">
    <source>
        <dbReference type="Proteomes" id="UP000552883"/>
    </source>
</evidence>
<sequence length="295" mass="31629">MELSIELARTVLAVVDLGTFDAAARRLRVTPSAVSQRVRALEHQLGQVLLVREKPVRPTPAGRTIVRLARQLALLEQEARAELGAGDTGVAIVTVAVNADSLATWLMPALGPLFRTDDLVVQVHRDDQNRTAELLESGDAMAAVTARAAAVAGCVVRALGSMRYRAVATPAYVARHGGGPGIDWLRDAPLVQFDRHDDLQHRYLRACGVDPDEPPRHVIPSSTEFAAAVHLGAGWGMLPDAQCDAALSDGRLVLIGGDPIEVELYWQQWSLRSSSLDRVADAVETGARAALRPAA</sequence>
<dbReference type="InterPro" id="IPR050176">
    <property type="entry name" value="LTTR"/>
</dbReference>
<dbReference type="InterPro" id="IPR005119">
    <property type="entry name" value="LysR_subst-bd"/>
</dbReference>